<name>A0A0R1SPM8_9LACO</name>
<feature type="signal peptide" evidence="1">
    <location>
        <begin position="1"/>
        <end position="20"/>
    </location>
</feature>
<dbReference type="RefSeq" id="WP_010623602.1">
    <property type="nucleotide sequence ID" value="NZ_AZFA01000001.1"/>
</dbReference>
<dbReference type="PATRIC" id="fig|1423815.3.peg.149"/>
<dbReference type="EMBL" id="AZFA01000001">
    <property type="protein sequence ID" value="KRL68450.1"/>
    <property type="molecule type" value="Genomic_DNA"/>
</dbReference>
<keyword evidence="3" id="KW-1185">Reference proteome</keyword>
<dbReference type="Proteomes" id="UP000051647">
    <property type="component" value="Unassembled WGS sequence"/>
</dbReference>
<keyword evidence="1" id="KW-0732">Signal</keyword>
<organism evidence="2 3">
    <name type="scientific">Companilactobacillus versmoldensis DSM 14857 = KCTC 3814</name>
    <dbReference type="NCBI Taxonomy" id="1423815"/>
    <lineage>
        <taxon>Bacteria</taxon>
        <taxon>Bacillati</taxon>
        <taxon>Bacillota</taxon>
        <taxon>Bacilli</taxon>
        <taxon>Lactobacillales</taxon>
        <taxon>Lactobacillaceae</taxon>
        <taxon>Companilactobacillus</taxon>
    </lineage>
</organism>
<accession>A0A0R1SPM8</accession>
<sequence>MFKSLIVSSLTLLLSVGSLAIVSNVKASEANDIETTASTEKVDPWTNTDIQAVVKVSNEKGAHLYTSDGKVIHNRRLAPWTSWYTDIARVASNKDNISNPVHKGTYYRVSTNEYVRGIDLVTPTYNQLR</sequence>
<dbReference type="AlphaFoldDB" id="A0A0R1SPM8"/>
<comment type="caution">
    <text evidence="2">The sequence shown here is derived from an EMBL/GenBank/DDBJ whole genome shotgun (WGS) entry which is preliminary data.</text>
</comment>
<evidence type="ECO:0000313" key="3">
    <source>
        <dbReference type="Proteomes" id="UP000051647"/>
    </source>
</evidence>
<evidence type="ECO:0000313" key="2">
    <source>
        <dbReference type="EMBL" id="KRL68450.1"/>
    </source>
</evidence>
<feature type="chain" id="PRO_5039003136" description="Surface layer protein A domain-containing protein" evidence="1">
    <location>
        <begin position="21"/>
        <end position="129"/>
    </location>
</feature>
<proteinExistence type="predicted"/>
<protein>
    <recommendedName>
        <fullName evidence="4">Surface layer protein A domain-containing protein</fullName>
    </recommendedName>
</protein>
<evidence type="ECO:0008006" key="4">
    <source>
        <dbReference type="Google" id="ProtNLM"/>
    </source>
</evidence>
<dbReference type="OrthoDB" id="2295311at2"/>
<reference evidence="2 3" key="1">
    <citation type="journal article" date="2015" name="Genome Announc.">
        <title>Expanding the biotechnology potential of lactobacilli through comparative genomics of 213 strains and associated genera.</title>
        <authorList>
            <person name="Sun Z."/>
            <person name="Harris H.M."/>
            <person name="McCann A."/>
            <person name="Guo C."/>
            <person name="Argimon S."/>
            <person name="Zhang W."/>
            <person name="Yang X."/>
            <person name="Jeffery I.B."/>
            <person name="Cooney J.C."/>
            <person name="Kagawa T.F."/>
            <person name="Liu W."/>
            <person name="Song Y."/>
            <person name="Salvetti E."/>
            <person name="Wrobel A."/>
            <person name="Rasinkangas P."/>
            <person name="Parkhill J."/>
            <person name="Rea M.C."/>
            <person name="O'Sullivan O."/>
            <person name="Ritari J."/>
            <person name="Douillard F.P."/>
            <person name="Paul Ross R."/>
            <person name="Yang R."/>
            <person name="Briner A.E."/>
            <person name="Felis G.E."/>
            <person name="de Vos W.M."/>
            <person name="Barrangou R."/>
            <person name="Klaenhammer T.R."/>
            <person name="Caufield P.W."/>
            <person name="Cui Y."/>
            <person name="Zhang H."/>
            <person name="O'Toole P.W."/>
        </authorList>
    </citation>
    <scope>NUCLEOTIDE SEQUENCE [LARGE SCALE GENOMIC DNA]</scope>
    <source>
        <strain evidence="2 3">DSM 14857</strain>
    </source>
</reference>
<evidence type="ECO:0000256" key="1">
    <source>
        <dbReference type="SAM" id="SignalP"/>
    </source>
</evidence>
<gene>
    <name evidence="2" type="ORF">FC27_GL000148</name>
</gene>